<reference evidence="1" key="2">
    <citation type="journal article" date="2015" name="Data Brief">
        <title>Shoot transcriptome of the giant reed, Arundo donax.</title>
        <authorList>
            <person name="Barrero R.A."/>
            <person name="Guerrero F.D."/>
            <person name="Moolhuijzen P."/>
            <person name="Goolsby J.A."/>
            <person name="Tidwell J."/>
            <person name="Bellgard S.E."/>
            <person name="Bellgard M.I."/>
        </authorList>
    </citation>
    <scope>NUCLEOTIDE SEQUENCE</scope>
    <source>
        <tissue evidence="1">Shoot tissue taken approximately 20 cm above the soil surface</tissue>
    </source>
</reference>
<protein>
    <submittedName>
        <fullName evidence="1">Uncharacterized protein</fullName>
    </submittedName>
</protein>
<dbReference type="AlphaFoldDB" id="A0A0A8Z3F6"/>
<proteinExistence type="predicted"/>
<reference evidence="1" key="1">
    <citation type="submission" date="2014-09" db="EMBL/GenBank/DDBJ databases">
        <authorList>
            <person name="Magalhaes I.L.F."/>
            <person name="Oliveira U."/>
            <person name="Santos F.R."/>
            <person name="Vidigal T.H.D.A."/>
            <person name="Brescovit A.D."/>
            <person name="Santos A.J."/>
        </authorList>
    </citation>
    <scope>NUCLEOTIDE SEQUENCE</scope>
    <source>
        <tissue evidence="1">Shoot tissue taken approximately 20 cm above the soil surface</tissue>
    </source>
</reference>
<name>A0A0A8Z3F6_ARUDO</name>
<organism evidence="1">
    <name type="scientific">Arundo donax</name>
    <name type="common">Giant reed</name>
    <name type="synonym">Donax arundinaceus</name>
    <dbReference type="NCBI Taxonomy" id="35708"/>
    <lineage>
        <taxon>Eukaryota</taxon>
        <taxon>Viridiplantae</taxon>
        <taxon>Streptophyta</taxon>
        <taxon>Embryophyta</taxon>
        <taxon>Tracheophyta</taxon>
        <taxon>Spermatophyta</taxon>
        <taxon>Magnoliopsida</taxon>
        <taxon>Liliopsida</taxon>
        <taxon>Poales</taxon>
        <taxon>Poaceae</taxon>
        <taxon>PACMAD clade</taxon>
        <taxon>Arundinoideae</taxon>
        <taxon>Arundineae</taxon>
        <taxon>Arundo</taxon>
    </lineage>
</organism>
<evidence type="ECO:0000313" key="1">
    <source>
        <dbReference type="EMBL" id="JAD32208.1"/>
    </source>
</evidence>
<sequence>MQPLWLSIFQGLASFDAR</sequence>
<dbReference type="EMBL" id="GBRH01265687">
    <property type="protein sequence ID" value="JAD32208.1"/>
    <property type="molecule type" value="Transcribed_RNA"/>
</dbReference>
<accession>A0A0A8Z3F6</accession>